<dbReference type="EMBL" id="FLOB01000006">
    <property type="protein sequence ID" value="SBS33496.1"/>
    <property type="molecule type" value="Genomic_DNA"/>
</dbReference>
<evidence type="ECO:0000313" key="2">
    <source>
        <dbReference type="Proteomes" id="UP000092544"/>
    </source>
</evidence>
<accession>A0A1A8TLU9</accession>
<protein>
    <submittedName>
        <fullName evidence="1">Uncharacterized protein</fullName>
    </submittedName>
</protein>
<reference evidence="1 2" key="1">
    <citation type="submission" date="2016-06" db="EMBL/GenBank/DDBJ databases">
        <authorList>
            <person name="Kjaerup R.B."/>
            <person name="Dalgaard T.S."/>
            <person name="Juul-Madsen H.R."/>
        </authorList>
    </citation>
    <scope>NUCLEOTIDE SEQUENCE [LARGE SCALE GENOMIC DNA]</scope>
    <source>
        <strain evidence="1 2">CECT 8886</strain>
    </source>
</reference>
<dbReference type="STRING" id="1792290.MSP8886_02770"/>
<sequence>MPGPFLNQRPQDVIARQRFKSRLEKDFKQNRCDAFSITKEEFTCLWVETQKFLEKQKRKSKRSSPA</sequence>
<name>A0A1A8TLU9_9GAMM</name>
<evidence type="ECO:0000313" key="1">
    <source>
        <dbReference type="EMBL" id="SBS33496.1"/>
    </source>
</evidence>
<proteinExistence type="predicted"/>
<organism evidence="1 2">
    <name type="scientific">Marinomonas spartinae</name>
    <dbReference type="NCBI Taxonomy" id="1792290"/>
    <lineage>
        <taxon>Bacteria</taxon>
        <taxon>Pseudomonadati</taxon>
        <taxon>Pseudomonadota</taxon>
        <taxon>Gammaproteobacteria</taxon>
        <taxon>Oceanospirillales</taxon>
        <taxon>Oceanospirillaceae</taxon>
        <taxon>Marinomonas</taxon>
    </lineage>
</organism>
<dbReference type="AlphaFoldDB" id="A0A1A8TLU9"/>
<gene>
    <name evidence="1" type="ORF">MSP8886_02770</name>
</gene>
<dbReference type="Proteomes" id="UP000092544">
    <property type="component" value="Unassembled WGS sequence"/>
</dbReference>
<keyword evidence="2" id="KW-1185">Reference proteome</keyword>